<organism evidence="1 2">
    <name type="scientific">Candidatus Desulfatibia vada</name>
    <dbReference type="NCBI Taxonomy" id="2841696"/>
    <lineage>
        <taxon>Bacteria</taxon>
        <taxon>Pseudomonadati</taxon>
        <taxon>Thermodesulfobacteriota</taxon>
        <taxon>Desulfobacteria</taxon>
        <taxon>Desulfobacterales</taxon>
        <taxon>Desulfobacterales incertae sedis</taxon>
        <taxon>Candidatus Desulfatibia</taxon>
    </lineage>
</organism>
<proteinExistence type="predicted"/>
<comment type="caution">
    <text evidence="1">The sequence shown here is derived from an EMBL/GenBank/DDBJ whole genome shotgun (WGS) entry which is preliminary data.</text>
</comment>
<dbReference type="AlphaFoldDB" id="A0A8J6NZ12"/>
<sequence length="75" mass="8578">MDKNPNPVYNNGSRNLFCPYYGDCLDHAAKLHWEAWACFDCYHKMLREAGAEGPFSSGDTTPYYRISPEIYLHAG</sequence>
<protein>
    <submittedName>
        <fullName evidence="1">Uncharacterized protein</fullName>
    </submittedName>
</protein>
<dbReference type="Proteomes" id="UP000605201">
    <property type="component" value="Unassembled WGS sequence"/>
</dbReference>
<evidence type="ECO:0000313" key="2">
    <source>
        <dbReference type="Proteomes" id="UP000605201"/>
    </source>
</evidence>
<name>A0A8J6NZ12_9BACT</name>
<evidence type="ECO:0000313" key="1">
    <source>
        <dbReference type="EMBL" id="MBC8432624.1"/>
    </source>
</evidence>
<gene>
    <name evidence="1" type="ORF">H8D96_11995</name>
</gene>
<accession>A0A8J6NZ12</accession>
<reference evidence="1 2" key="1">
    <citation type="submission" date="2020-08" db="EMBL/GenBank/DDBJ databases">
        <title>Bridging the membrane lipid divide: bacteria of the FCB group superphylum have the potential to synthesize archaeal ether lipids.</title>
        <authorList>
            <person name="Villanueva L."/>
            <person name="Von Meijenfeldt F.A.B."/>
            <person name="Westbye A.B."/>
            <person name="Yadav S."/>
            <person name="Hopmans E.C."/>
            <person name="Dutilh B.E."/>
            <person name="Sinninghe Damste J.S."/>
        </authorList>
    </citation>
    <scope>NUCLEOTIDE SEQUENCE [LARGE SCALE GENOMIC DNA]</scope>
    <source>
        <strain evidence="1">NIOZ-UU17</strain>
    </source>
</reference>
<dbReference type="EMBL" id="JACNIG010000239">
    <property type="protein sequence ID" value="MBC8432624.1"/>
    <property type="molecule type" value="Genomic_DNA"/>
</dbReference>